<dbReference type="AlphaFoldDB" id="A2BM75"/>
<dbReference type="RefSeq" id="WP_011822404.1">
    <property type="nucleotide sequence ID" value="NC_008818.1"/>
</dbReference>
<dbReference type="GeneID" id="4782278"/>
<proteinExistence type="predicted"/>
<dbReference type="KEGG" id="hbu:Hbut_1254"/>
<keyword evidence="2" id="KW-1185">Reference proteome</keyword>
<dbReference type="eggNOG" id="arCOG07518">
    <property type="taxonomic scope" value="Archaea"/>
</dbReference>
<sequence length="139" mass="15280">MAAVIGAVKLPVHDVAQTVGVDLYPVYDVEIVIYGGLDPQTDELVDNARKAAAILREEYGVEVIVSPNIVHWDITSFTPQPYMLPVLVVNGREVSEGKVPSVQEIVDIVLRLFDEERGEHSIPPLKKGDDAVEVMACTW</sequence>
<evidence type="ECO:0000313" key="2">
    <source>
        <dbReference type="Proteomes" id="UP000002593"/>
    </source>
</evidence>
<reference evidence="1 2" key="1">
    <citation type="journal article" date="2007" name="Archaea">
        <title>The genome of Hyperthermus butylicus: a sulfur-reducing, peptide fermenting, neutrophilic Crenarchaeote growing up to 108 degrees C.</title>
        <authorList>
            <person name="Brugger K."/>
            <person name="Chen L."/>
            <person name="Stark M."/>
            <person name="Zibat A."/>
            <person name="Redder P."/>
            <person name="Ruepp A."/>
            <person name="Awayez M."/>
            <person name="She Q."/>
            <person name="Garrett R.A."/>
            <person name="Klenk H.P."/>
        </authorList>
    </citation>
    <scope>NUCLEOTIDE SEQUENCE [LARGE SCALE GENOMIC DNA]</scope>
    <source>
        <strain evidence="2">DSM 5456 / JCM 9403 / PLM1-5</strain>
    </source>
</reference>
<dbReference type="Gene3D" id="3.40.30.10">
    <property type="entry name" value="Glutaredoxin"/>
    <property type="match status" value="1"/>
</dbReference>
<dbReference type="EnsemblBacteria" id="ABM81086">
    <property type="protein sequence ID" value="ABM81086"/>
    <property type="gene ID" value="Hbut_1254"/>
</dbReference>
<dbReference type="Proteomes" id="UP000002593">
    <property type="component" value="Chromosome"/>
</dbReference>
<accession>A2BM75</accession>
<evidence type="ECO:0000313" key="1">
    <source>
        <dbReference type="EMBL" id="ABM81086.1"/>
    </source>
</evidence>
<dbReference type="HOGENOM" id="CLU_1840539_0_0_2"/>
<dbReference type="OrthoDB" id="15429at2157"/>
<protein>
    <recommendedName>
        <fullName evidence="3">Thioredoxin-like fold domain-containing protein</fullName>
    </recommendedName>
</protein>
<organism evidence="1 2">
    <name type="scientific">Hyperthermus butylicus (strain DSM 5456 / JCM 9403 / PLM1-5)</name>
    <dbReference type="NCBI Taxonomy" id="415426"/>
    <lineage>
        <taxon>Archaea</taxon>
        <taxon>Thermoproteota</taxon>
        <taxon>Thermoprotei</taxon>
        <taxon>Desulfurococcales</taxon>
        <taxon>Pyrodictiaceae</taxon>
        <taxon>Hyperthermus</taxon>
    </lineage>
</organism>
<dbReference type="STRING" id="415426.Hbut_1254"/>
<gene>
    <name evidence="1" type="ordered locus">Hbut_1254</name>
</gene>
<name>A2BM75_HYPBU</name>
<evidence type="ECO:0008006" key="3">
    <source>
        <dbReference type="Google" id="ProtNLM"/>
    </source>
</evidence>
<dbReference type="EMBL" id="CP000493">
    <property type="protein sequence ID" value="ABM81086.1"/>
    <property type="molecule type" value="Genomic_DNA"/>
</dbReference>